<dbReference type="OrthoDB" id="5421770at2759"/>
<evidence type="ECO:0000313" key="3">
    <source>
        <dbReference type="EMBL" id="PGH17708.1"/>
    </source>
</evidence>
<sequence length="170" mass="17393">MADTHDTAAESINKIEEKGKSDAIFMMECLKHLQTPAAIDVQAVATALGYKNSASVGNRIRALKKKFDLNVSCTNSSGSSVASPSAGSGPNTPRKAKGAKANRGPIKAKPEPTSSDEAKGKGGMAVKGRRRVKGGDAAAAVVVKKEPGVKKGEEGEDDDAVMVGGVGDEA</sequence>
<dbReference type="Proteomes" id="UP000224634">
    <property type="component" value="Unassembled WGS sequence"/>
</dbReference>
<comment type="caution">
    <text evidence="3">The sequence shown here is derived from an EMBL/GenBank/DDBJ whole genome shotgun (WGS) entry which is preliminary data.</text>
</comment>
<feature type="domain" description="Myb-like DNA-binding" evidence="2">
    <location>
        <begin position="22"/>
        <end position="68"/>
    </location>
</feature>
<dbReference type="AlphaFoldDB" id="A0A2B7Y9W1"/>
<dbReference type="InterPro" id="IPR054505">
    <property type="entry name" value="Myb_DNA-bind_8"/>
</dbReference>
<feature type="region of interest" description="Disordered" evidence="1">
    <location>
        <begin position="73"/>
        <end position="170"/>
    </location>
</feature>
<feature type="compositionally biased region" description="Low complexity" evidence="1">
    <location>
        <begin position="76"/>
        <end position="90"/>
    </location>
</feature>
<proteinExistence type="predicted"/>
<evidence type="ECO:0000259" key="2">
    <source>
        <dbReference type="Pfam" id="PF22980"/>
    </source>
</evidence>
<organism evidence="3 4">
    <name type="scientific">Polytolypa hystricis (strain UAMH7299)</name>
    <dbReference type="NCBI Taxonomy" id="1447883"/>
    <lineage>
        <taxon>Eukaryota</taxon>
        <taxon>Fungi</taxon>
        <taxon>Dikarya</taxon>
        <taxon>Ascomycota</taxon>
        <taxon>Pezizomycotina</taxon>
        <taxon>Eurotiomycetes</taxon>
        <taxon>Eurotiomycetidae</taxon>
        <taxon>Onygenales</taxon>
        <taxon>Onygenales incertae sedis</taxon>
        <taxon>Polytolypa</taxon>
    </lineage>
</organism>
<protein>
    <recommendedName>
        <fullName evidence="2">Myb-like DNA-binding domain-containing protein</fullName>
    </recommendedName>
</protein>
<evidence type="ECO:0000313" key="4">
    <source>
        <dbReference type="Proteomes" id="UP000224634"/>
    </source>
</evidence>
<dbReference type="EMBL" id="PDNA01000062">
    <property type="protein sequence ID" value="PGH17708.1"/>
    <property type="molecule type" value="Genomic_DNA"/>
</dbReference>
<accession>A0A2B7Y9W1</accession>
<gene>
    <name evidence="3" type="ORF">AJ80_04716</name>
</gene>
<dbReference type="Pfam" id="PF22980">
    <property type="entry name" value="Myb_DNA-bind_8"/>
    <property type="match status" value="1"/>
</dbReference>
<feature type="compositionally biased region" description="Basic and acidic residues" evidence="1">
    <location>
        <begin position="143"/>
        <end position="153"/>
    </location>
</feature>
<evidence type="ECO:0000256" key="1">
    <source>
        <dbReference type="SAM" id="MobiDB-lite"/>
    </source>
</evidence>
<name>A0A2B7Y9W1_POLH7</name>
<reference evidence="3 4" key="1">
    <citation type="submission" date="2017-10" db="EMBL/GenBank/DDBJ databases">
        <title>Comparative genomics in systemic dimorphic fungi from Ajellomycetaceae.</title>
        <authorList>
            <person name="Munoz J.F."/>
            <person name="Mcewen J.G."/>
            <person name="Clay O.K."/>
            <person name="Cuomo C.A."/>
        </authorList>
    </citation>
    <scope>NUCLEOTIDE SEQUENCE [LARGE SCALE GENOMIC DNA]</scope>
    <source>
        <strain evidence="3 4">UAMH7299</strain>
    </source>
</reference>
<keyword evidence="4" id="KW-1185">Reference proteome</keyword>